<dbReference type="AlphaFoldDB" id="A0A0L0NZ85"/>
<protein>
    <submittedName>
        <fullName evidence="1">Uncharacterized protein</fullName>
    </submittedName>
</protein>
<reference evidence="2" key="1">
    <citation type="journal article" date="2015" name="BMC Genomics">
        <title>Draft genome of a commonly misdiagnosed multidrug resistant pathogen Candida auris.</title>
        <authorList>
            <person name="Chatterjee S."/>
            <person name="Alampalli S.V."/>
            <person name="Nageshan R.K."/>
            <person name="Chettiar S.T."/>
            <person name="Joshi S."/>
            <person name="Tatu U.S."/>
        </authorList>
    </citation>
    <scope>NUCLEOTIDE SEQUENCE [LARGE SCALE GENOMIC DNA]</scope>
    <source>
        <strain evidence="2">6684</strain>
    </source>
</reference>
<proteinExistence type="predicted"/>
<comment type="caution">
    <text evidence="1">The sequence shown here is derived from an EMBL/GenBank/DDBJ whole genome shotgun (WGS) entry which is preliminary data.</text>
</comment>
<organism evidence="1 2">
    <name type="scientific">Candidozyma auris</name>
    <name type="common">Yeast</name>
    <name type="synonym">Candida auris</name>
    <dbReference type="NCBI Taxonomy" id="498019"/>
    <lineage>
        <taxon>Eukaryota</taxon>
        <taxon>Fungi</taxon>
        <taxon>Dikarya</taxon>
        <taxon>Ascomycota</taxon>
        <taxon>Saccharomycotina</taxon>
        <taxon>Pichiomycetes</taxon>
        <taxon>Metschnikowiaceae</taxon>
        <taxon>Candidozyma</taxon>
    </lineage>
</organism>
<dbReference type="VEuPathDB" id="FungiDB:QG37_03604"/>
<dbReference type="Proteomes" id="UP000037122">
    <property type="component" value="Unassembled WGS sequence"/>
</dbReference>
<name>A0A0L0NZ85_CANAR</name>
<gene>
    <name evidence="1" type="ORF">QG37_03604</name>
</gene>
<sequence>MGHCGDLQGMWWAEAFWLGTVKFGFLKALKDFGHFAPTDTCDKIFVNFSRARYRQKRLEAIHRKAESVR</sequence>
<dbReference type="EMBL" id="LGST01000023">
    <property type="protein sequence ID" value="KND99467.1"/>
    <property type="molecule type" value="Genomic_DNA"/>
</dbReference>
<accession>A0A0L0NZ85</accession>
<evidence type="ECO:0000313" key="2">
    <source>
        <dbReference type="Proteomes" id="UP000037122"/>
    </source>
</evidence>
<evidence type="ECO:0000313" key="1">
    <source>
        <dbReference type="EMBL" id="KND99467.1"/>
    </source>
</evidence>